<evidence type="ECO:0000256" key="1">
    <source>
        <dbReference type="SAM" id="MobiDB-lite"/>
    </source>
</evidence>
<feature type="transmembrane region" description="Helical" evidence="2">
    <location>
        <begin position="358"/>
        <end position="380"/>
    </location>
</feature>
<dbReference type="AlphaFoldDB" id="A0A3A3FL08"/>
<sequence>MDVVRHGRNIAIIVARTDVAVKTMTNQPESKNPNANGTVSGVEKKSTPMRPERDWRTMAGITAVVALIISTLARAFGGPGWLYLPTAGAAALLIVAGYPRINQKLRTSSTILLAAGIFLVPFARDPVAAVQRGVFVAGLLLSLTSCVMLIARCAVQSTRIQQIGAGLRERQGSSRYLSFALTSQFFSGILGLAGANLTFVMAAPAAEQPNAERTDTIVAVSRGFTAASCWSPVFGNMAVLLALYPTLHWIEVFPVGLGVGQLTLIVGAVLFHMANKPAAAHARPPTSVSELFVTAFPLLVSLIGFLVLIMTMSKSLHIVVSAAIILLAPLVSLMFNAAMGRPGQRWGDGIRGLGQGMLLFPAMASEAALFLSAGCAGSIMADAFPVSWAVATGEVLSIHPVLGISFLLLAIMVIALVGIHPILTSVFLASTMTPQVLGLPPIAHMAAILAGWGLSASVTPFSVLSLTASRYSGEGLYQISLGKNAVFALTTSGVVCVLLTAYVLL</sequence>
<feature type="transmembrane region" description="Helical" evidence="2">
    <location>
        <begin position="135"/>
        <end position="155"/>
    </location>
</feature>
<feature type="transmembrane region" description="Helical" evidence="2">
    <location>
        <begin position="55"/>
        <end position="75"/>
    </location>
</feature>
<evidence type="ECO:0000256" key="2">
    <source>
        <dbReference type="SAM" id="Phobius"/>
    </source>
</evidence>
<feature type="transmembrane region" description="Helical" evidence="2">
    <location>
        <begin position="442"/>
        <end position="464"/>
    </location>
</feature>
<feature type="transmembrane region" description="Helical" evidence="2">
    <location>
        <begin position="291"/>
        <end position="309"/>
    </location>
</feature>
<dbReference type="EMBL" id="QYUO01000002">
    <property type="protein sequence ID" value="RJF96173.1"/>
    <property type="molecule type" value="Genomic_DNA"/>
</dbReference>
<feature type="transmembrane region" description="Helical" evidence="2">
    <location>
        <begin position="105"/>
        <end position="123"/>
    </location>
</feature>
<feature type="compositionally biased region" description="Polar residues" evidence="1">
    <location>
        <begin position="24"/>
        <end position="39"/>
    </location>
</feature>
<keyword evidence="4" id="KW-1185">Reference proteome</keyword>
<name>A0A3A3FL08_9BURK</name>
<accession>A0A3A3FL08</accession>
<feature type="transmembrane region" description="Helical" evidence="2">
    <location>
        <begin position="176"/>
        <end position="203"/>
    </location>
</feature>
<evidence type="ECO:0000313" key="3">
    <source>
        <dbReference type="EMBL" id="RJF96173.1"/>
    </source>
</evidence>
<keyword evidence="2" id="KW-0472">Membrane</keyword>
<protein>
    <submittedName>
        <fullName evidence="3">Uncharacterized protein</fullName>
    </submittedName>
</protein>
<keyword evidence="2" id="KW-0812">Transmembrane</keyword>
<feature type="transmembrane region" description="Helical" evidence="2">
    <location>
        <begin position="223"/>
        <end position="245"/>
    </location>
</feature>
<feature type="transmembrane region" description="Helical" evidence="2">
    <location>
        <begin position="316"/>
        <end position="338"/>
    </location>
</feature>
<keyword evidence="2" id="KW-1133">Transmembrane helix</keyword>
<organism evidence="3 4">
    <name type="scientific">Noviherbaspirillum saxi</name>
    <dbReference type="NCBI Taxonomy" id="2320863"/>
    <lineage>
        <taxon>Bacteria</taxon>
        <taxon>Pseudomonadati</taxon>
        <taxon>Pseudomonadota</taxon>
        <taxon>Betaproteobacteria</taxon>
        <taxon>Burkholderiales</taxon>
        <taxon>Oxalobacteraceae</taxon>
        <taxon>Noviherbaspirillum</taxon>
    </lineage>
</organism>
<reference evidence="4" key="1">
    <citation type="submission" date="2018-09" db="EMBL/GenBank/DDBJ databases">
        <authorList>
            <person name="Zhu H."/>
        </authorList>
    </citation>
    <scope>NUCLEOTIDE SEQUENCE [LARGE SCALE GENOMIC DNA]</scope>
    <source>
        <strain evidence="4">K1R23-30</strain>
    </source>
</reference>
<proteinExistence type="predicted"/>
<comment type="caution">
    <text evidence="3">The sequence shown here is derived from an EMBL/GenBank/DDBJ whole genome shotgun (WGS) entry which is preliminary data.</text>
</comment>
<feature type="transmembrane region" description="Helical" evidence="2">
    <location>
        <begin position="485"/>
        <end position="504"/>
    </location>
</feature>
<dbReference type="Proteomes" id="UP000265955">
    <property type="component" value="Unassembled WGS sequence"/>
</dbReference>
<feature type="transmembrane region" description="Helical" evidence="2">
    <location>
        <begin position="401"/>
        <end position="422"/>
    </location>
</feature>
<feature type="transmembrane region" description="Helical" evidence="2">
    <location>
        <begin position="81"/>
        <end position="98"/>
    </location>
</feature>
<feature type="transmembrane region" description="Helical" evidence="2">
    <location>
        <begin position="252"/>
        <end position="271"/>
    </location>
</feature>
<feature type="region of interest" description="Disordered" evidence="1">
    <location>
        <begin position="24"/>
        <end position="50"/>
    </location>
</feature>
<gene>
    <name evidence="3" type="ORF">D3871_22880</name>
</gene>
<evidence type="ECO:0000313" key="4">
    <source>
        <dbReference type="Proteomes" id="UP000265955"/>
    </source>
</evidence>